<comment type="pathway">
    <text evidence="3 15">Amino-acid biosynthesis; L-threonine biosynthesis; L-threonine from L-aspartate: step 2/5.</text>
</comment>
<sequence length="420" mass="46037">MDAVLFVRTKSVNLESSHREALELVWFIKISHLYSSEIFAFFPKNSIILTIQNFLKIQRGYRMGYTVAVVGATGAVGSQMIKMLEESSLPIDKIRYLASARSAGKVLQFKGQDITIEETTETAFEGVDIALFSAGGSTSAKFAPYAVKAGAVVVDNTSYFRQNPDVPLVVPEVNAHALDQHKGIIACPNCSTIQMMVALEPVRQKWGLERIIVSTYQAVSGAGMGAILETQAQLRSVLNDGVNPKDAEANILPCGGDKKHYPIAFNALPQIDVFTDNDYTYEEMKMTKETKKIMEDDSIAVSATCVRLPILSAHSESVYIETKEVAPIDQVKAAIAAFPGAVLEDDVAHQIYPQAINAVGKKETFVGRIRKDLDAEKGIHMWVVSDNLLKGAAWNSVQIAETLHERGLVRPTAEVVFELK</sequence>
<comment type="subunit">
    <text evidence="5 15">Homodimer.</text>
</comment>
<dbReference type="GO" id="GO:0009097">
    <property type="term" value="P:isoleucine biosynthetic process"/>
    <property type="evidence" value="ECO:0007669"/>
    <property type="project" value="UniProtKB-UniRule"/>
</dbReference>
<dbReference type="EMBL" id="AEXY01000013">
    <property type="protein sequence ID" value="EGD36397.1"/>
    <property type="molecule type" value="Genomic_DNA"/>
</dbReference>
<dbReference type="PIRSF" id="PIRSF000148">
    <property type="entry name" value="ASA_dh"/>
    <property type="match status" value="1"/>
</dbReference>
<comment type="catalytic activity">
    <reaction evidence="14 15">
        <text>L-aspartate 4-semialdehyde + phosphate + NADP(+) = 4-phospho-L-aspartate + NADPH + H(+)</text>
        <dbReference type="Rhea" id="RHEA:24284"/>
        <dbReference type="ChEBI" id="CHEBI:15378"/>
        <dbReference type="ChEBI" id="CHEBI:43474"/>
        <dbReference type="ChEBI" id="CHEBI:57535"/>
        <dbReference type="ChEBI" id="CHEBI:57783"/>
        <dbReference type="ChEBI" id="CHEBI:58349"/>
        <dbReference type="ChEBI" id="CHEBI:537519"/>
        <dbReference type="EC" id="1.2.1.11"/>
    </reaction>
</comment>
<dbReference type="GO" id="GO:0019877">
    <property type="term" value="P:diaminopimelate biosynthetic process"/>
    <property type="evidence" value="ECO:0007669"/>
    <property type="project" value="UniProtKB-UniRule"/>
</dbReference>
<dbReference type="InterPro" id="IPR000534">
    <property type="entry name" value="Semialdehyde_DH_NAD-bd"/>
</dbReference>
<dbReference type="InterPro" id="IPR012280">
    <property type="entry name" value="Semialdhyde_DH_dimer_dom"/>
</dbReference>
<dbReference type="Pfam" id="PF02774">
    <property type="entry name" value="Semialdhyde_dhC"/>
    <property type="match status" value="1"/>
</dbReference>
<evidence type="ECO:0000256" key="6">
    <source>
        <dbReference type="ARBA" id="ARBA00013120"/>
    </source>
</evidence>
<dbReference type="CDD" id="cd18131">
    <property type="entry name" value="ASADH_C_bac_euk_like"/>
    <property type="match status" value="1"/>
</dbReference>
<keyword evidence="11 15" id="KW-0560">Oxidoreductase</keyword>
<comment type="pathway">
    <text evidence="2 15">Amino-acid biosynthesis; L-lysine biosynthesis via DAP pathway; (S)-tetrahydrodipicolinate from L-aspartate: step 2/4.</text>
</comment>
<feature type="active site" description="Proton acceptor" evidence="15 16">
    <location>
        <position position="314"/>
    </location>
</feature>
<dbReference type="PANTHER" id="PTHR46278">
    <property type="entry name" value="DEHYDROGENASE, PUTATIVE-RELATED"/>
    <property type="match status" value="1"/>
</dbReference>
<evidence type="ECO:0000256" key="13">
    <source>
        <dbReference type="ARBA" id="ARBA00023167"/>
    </source>
</evidence>
<comment type="similarity">
    <text evidence="4 15">Belongs to the aspartate-semialdehyde dehydrogenase family.</text>
</comment>
<dbReference type="Gene3D" id="3.30.360.10">
    <property type="entry name" value="Dihydrodipicolinate Reductase, domain 2"/>
    <property type="match status" value="1"/>
</dbReference>
<evidence type="ECO:0000256" key="3">
    <source>
        <dbReference type="ARBA" id="ARBA00005097"/>
    </source>
</evidence>
<evidence type="ECO:0000256" key="2">
    <source>
        <dbReference type="ARBA" id="ARBA00005076"/>
    </source>
</evidence>
<evidence type="ECO:0000256" key="15">
    <source>
        <dbReference type="HAMAP-Rule" id="MF_02121"/>
    </source>
</evidence>
<evidence type="ECO:0000256" key="4">
    <source>
        <dbReference type="ARBA" id="ARBA00010584"/>
    </source>
</evidence>
<dbReference type="EC" id="1.2.1.11" evidence="6 15"/>
<feature type="binding site" evidence="15">
    <location>
        <position position="161"/>
    </location>
    <ligand>
        <name>phosphate</name>
        <dbReference type="ChEBI" id="CHEBI:43474"/>
    </ligand>
</feature>
<keyword evidence="13 15" id="KW-0486">Methionine biosynthesis</keyword>
<keyword evidence="7 15" id="KW-0028">Amino-acid biosynthesis</keyword>
<dbReference type="InterPro" id="IPR005986">
    <property type="entry name" value="Asp_semialdehyde_DH_beta"/>
</dbReference>
<feature type="binding site" evidence="15">
    <location>
        <begin position="101"/>
        <end position="102"/>
    </location>
    <ligand>
        <name>NADP(+)</name>
        <dbReference type="ChEBI" id="CHEBI:58349"/>
    </ligand>
</feature>
<feature type="binding site" evidence="15">
    <location>
        <position position="307"/>
    </location>
    <ligand>
        <name>substrate</name>
    </ligand>
</feature>
<reference evidence="18 19" key="1">
    <citation type="submission" date="2011-02" db="EMBL/GenBank/DDBJ databases">
        <authorList>
            <person name="Muzny D."/>
            <person name="Qin X."/>
            <person name="Deng J."/>
            <person name="Jiang H."/>
            <person name="Liu Y."/>
            <person name="Qu J."/>
            <person name="Song X.-Z."/>
            <person name="Zhang L."/>
            <person name="Thornton R."/>
            <person name="Coyle M."/>
            <person name="Francisco L."/>
            <person name="Jackson L."/>
            <person name="Javaid M."/>
            <person name="Korchina V."/>
            <person name="Kovar C."/>
            <person name="Mata R."/>
            <person name="Mathew T."/>
            <person name="Ngo R."/>
            <person name="Nguyen L."/>
            <person name="Nguyen N."/>
            <person name="Okwuonu G."/>
            <person name="Ongeri F."/>
            <person name="Pham C."/>
            <person name="Simmons D."/>
            <person name="Wilczek-Boney K."/>
            <person name="Hale W."/>
            <person name="Jakkamsetti A."/>
            <person name="Pham P."/>
            <person name="Ruth R."/>
            <person name="San Lucas F."/>
            <person name="Warren J."/>
            <person name="Zhang J."/>
            <person name="Zhao Z."/>
            <person name="Zhou C."/>
            <person name="Zhu D."/>
            <person name="Lee S."/>
            <person name="Bess C."/>
            <person name="Blankenburg K."/>
            <person name="Forbes L."/>
            <person name="Fu Q."/>
            <person name="Gubbala S."/>
            <person name="Hirani K."/>
            <person name="Jayaseelan J.C."/>
            <person name="Lara F."/>
            <person name="Munidasa M."/>
            <person name="Palculict T."/>
            <person name="Patil S."/>
            <person name="Pu L.-L."/>
            <person name="Saada N."/>
            <person name="Tang L."/>
            <person name="Weissenberger G."/>
            <person name="Zhu Y."/>
            <person name="Hemphill L."/>
            <person name="Shang Y."/>
            <person name="Youmans B."/>
            <person name="Ayvaz T."/>
            <person name="Ross M."/>
            <person name="Santibanez J."/>
            <person name="Aqrawi P."/>
            <person name="Gross S."/>
            <person name="Joshi V."/>
            <person name="Fowler G."/>
            <person name="Nazareth L."/>
            <person name="Reid J."/>
            <person name="Worley K."/>
            <person name="Petrosino J."/>
            <person name="Highlander S."/>
            <person name="Gibbs R."/>
        </authorList>
    </citation>
    <scope>NUCLEOTIDE SEQUENCE [LARGE SCALE GENOMIC DNA]</scope>
    <source>
        <strain evidence="18 19">SK150</strain>
    </source>
</reference>
<proteinExistence type="inferred from homology"/>
<dbReference type="NCBIfam" id="NF011456">
    <property type="entry name" value="PRK14874.1"/>
    <property type="match status" value="1"/>
</dbReference>
<dbReference type="GO" id="GO:0051287">
    <property type="term" value="F:NAD binding"/>
    <property type="evidence" value="ECO:0007669"/>
    <property type="project" value="InterPro"/>
</dbReference>
<evidence type="ECO:0000313" key="19">
    <source>
        <dbReference type="Proteomes" id="UP000003530"/>
    </source>
</evidence>
<dbReference type="GO" id="GO:0071266">
    <property type="term" value="P:'de novo' L-methionine biosynthetic process"/>
    <property type="evidence" value="ECO:0007669"/>
    <property type="project" value="UniProtKB-UniRule"/>
</dbReference>
<evidence type="ECO:0000256" key="12">
    <source>
        <dbReference type="ARBA" id="ARBA00023154"/>
    </source>
</evidence>
<keyword evidence="12 15" id="KW-0457">Lysine biosynthesis</keyword>
<dbReference type="AlphaFoldDB" id="F0IMC7"/>
<dbReference type="SMART" id="SM00859">
    <property type="entry name" value="Semialdhyde_dh"/>
    <property type="match status" value="1"/>
</dbReference>
<comment type="caution">
    <text evidence="15">Lacks conserved residue(s) required for the propagation of feature annotation.</text>
</comment>
<dbReference type="GO" id="GO:0009088">
    <property type="term" value="P:threonine biosynthetic process"/>
    <property type="evidence" value="ECO:0007669"/>
    <property type="project" value="UniProtKB-UniRule"/>
</dbReference>
<evidence type="ECO:0000256" key="11">
    <source>
        <dbReference type="ARBA" id="ARBA00023002"/>
    </source>
</evidence>
<feature type="binding site" evidence="15">
    <location>
        <position position="387"/>
    </location>
    <ligand>
        <name>NADP(+)</name>
        <dbReference type="ChEBI" id="CHEBI:58349"/>
    </ligand>
</feature>
<dbReference type="InterPro" id="IPR012080">
    <property type="entry name" value="Asp_semialdehyde_DH"/>
</dbReference>
<dbReference type="HOGENOM" id="CLU_049966_0_1_9"/>
<evidence type="ECO:0000313" key="18">
    <source>
        <dbReference type="EMBL" id="EGD36397.1"/>
    </source>
</evidence>
<name>F0IMC7_STRSA</name>
<comment type="pathway">
    <text evidence="1 15">Amino-acid biosynthesis; L-methionine biosynthesis via de novo pathway; L-homoserine from L-aspartate: step 2/3.</text>
</comment>
<evidence type="ECO:0000256" key="1">
    <source>
        <dbReference type="ARBA" id="ARBA00005021"/>
    </source>
</evidence>
<comment type="function">
    <text evidence="15">Catalyzes the NADPH-dependent formation of L-aspartate-semialdehyde (L-ASA) by the reductive dephosphorylation of L-aspartyl-4-phosphate.</text>
</comment>
<dbReference type="NCBIfam" id="TIGR01296">
    <property type="entry name" value="asd_B"/>
    <property type="match status" value="1"/>
</dbReference>
<dbReference type="GO" id="GO:0009089">
    <property type="term" value="P:lysine biosynthetic process via diaminopimelate"/>
    <property type="evidence" value="ECO:0007669"/>
    <property type="project" value="UniProtKB-UniRule"/>
</dbReference>
<comment type="caution">
    <text evidence="18">The sequence shown here is derived from an EMBL/GenBank/DDBJ whole genome shotgun (WGS) entry which is preliminary data.</text>
</comment>
<dbReference type="Gene3D" id="3.40.50.720">
    <property type="entry name" value="NAD(P)-binding Rossmann-like Domain"/>
    <property type="match status" value="1"/>
</dbReference>
<accession>F0IMC7</accession>
<dbReference type="PATRIC" id="fig|888811.3.peg.1257"/>
<feature type="binding site" evidence="15">
    <location>
        <position position="217"/>
    </location>
    <ligand>
        <name>substrate</name>
    </ligand>
</feature>
<evidence type="ECO:0000259" key="17">
    <source>
        <dbReference type="SMART" id="SM00859"/>
    </source>
</evidence>
<evidence type="ECO:0000256" key="7">
    <source>
        <dbReference type="ARBA" id="ARBA00022605"/>
    </source>
</evidence>
<evidence type="ECO:0000256" key="10">
    <source>
        <dbReference type="ARBA" id="ARBA00022915"/>
    </source>
</evidence>
<dbReference type="UniPathway" id="UPA00051">
    <property type="reaction ID" value="UER00464"/>
</dbReference>
<dbReference type="HAMAP" id="MF_02121">
    <property type="entry name" value="ASADH"/>
    <property type="match status" value="1"/>
</dbReference>
<dbReference type="Proteomes" id="UP000003530">
    <property type="component" value="Unassembled WGS sequence"/>
</dbReference>
<keyword evidence="9 15" id="KW-0521">NADP</keyword>
<dbReference type="PANTHER" id="PTHR46278:SF2">
    <property type="entry name" value="ASPARTATE-SEMIALDEHYDE DEHYDROGENASE"/>
    <property type="match status" value="1"/>
</dbReference>
<dbReference type="CDD" id="cd02316">
    <property type="entry name" value="VcASADH2_like_N"/>
    <property type="match status" value="1"/>
</dbReference>
<dbReference type="GO" id="GO:0004073">
    <property type="term" value="F:aspartate-semialdehyde dehydrogenase activity"/>
    <property type="evidence" value="ECO:0007669"/>
    <property type="project" value="UniProtKB-UniRule"/>
</dbReference>
<dbReference type="InterPro" id="IPR036291">
    <property type="entry name" value="NAD(P)-bd_dom_sf"/>
</dbReference>
<evidence type="ECO:0000256" key="16">
    <source>
        <dbReference type="PIRSR" id="PIRSR000148-1"/>
    </source>
</evidence>
<evidence type="ECO:0000256" key="5">
    <source>
        <dbReference type="ARBA" id="ARBA00011738"/>
    </source>
</evidence>
<evidence type="ECO:0000256" key="9">
    <source>
        <dbReference type="ARBA" id="ARBA00022857"/>
    </source>
</evidence>
<gene>
    <name evidence="15 18" type="primary">asd</name>
    <name evidence="18" type="ORF">HMPREF9383_1280</name>
</gene>
<dbReference type="Pfam" id="PF01118">
    <property type="entry name" value="Semialdhyde_dh"/>
    <property type="match status" value="1"/>
</dbReference>
<protein>
    <recommendedName>
        <fullName evidence="6 15">Aspartate-semialdehyde dehydrogenase</fullName>
        <shortName evidence="15">ASA dehydrogenase</shortName>
        <shortName evidence="15">ASADH</shortName>
        <ecNumber evidence="6 15">1.2.1.11</ecNumber>
    </recommendedName>
    <alternativeName>
        <fullName evidence="15">Aspartate-beta-semialdehyde dehydrogenase</fullName>
    </alternativeName>
</protein>
<feature type="active site" description="Acyl-thioester intermediate" evidence="15 16">
    <location>
        <position position="190"/>
    </location>
</feature>
<dbReference type="UniPathway" id="UPA00034">
    <property type="reaction ID" value="UER00016"/>
</dbReference>
<dbReference type="UniPathway" id="UPA00050">
    <property type="reaction ID" value="UER00463"/>
</dbReference>
<dbReference type="SUPFAM" id="SSF55347">
    <property type="entry name" value="Glyceraldehyde-3-phosphate dehydrogenase-like, C-terminal domain"/>
    <property type="match status" value="1"/>
</dbReference>
<keyword evidence="10 15" id="KW-0220">Diaminopimelate biosynthesis</keyword>
<evidence type="ECO:0000256" key="14">
    <source>
        <dbReference type="ARBA" id="ARBA00047891"/>
    </source>
</evidence>
<dbReference type="SUPFAM" id="SSF51735">
    <property type="entry name" value="NAD(P)-binding Rossmann-fold domains"/>
    <property type="match status" value="1"/>
</dbReference>
<feature type="binding site" evidence="15">
    <location>
        <begin position="220"/>
        <end position="221"/>
    </location>
    <ligand>
        <name>NADP(+)</name>
        <dbReference type="ChEBI" id="CHEBI:58349"/>
    </ligand>
</feature>
<keyword evidence="8 15" id="KW-0791">Threonine biosynthesis</keyword>
<feature type="binding site" evidence="15">
    <location>
        <begin position="73"/>
        <end position="76"/>
    </location>
    <ligand>
        <name>NADP(+)</name>
        <dbReference type="ChEBI" id="CHEBI:58349"/>
    </ligand>
</feature>
<organism evidence="18 19">
    <name type="scientific">Streptococcus sanguinis SK150</name>
    <dbReference type="NCBI Taxonomy" id="888811"/>
    <lineage>
        <taxon>Bacteria</taxon>
        <taxon>Bacillati</taxon>
        <taxon>Bacillota</taxon>
        <taxon>Bacilli</taxon>
        <taxon>Lactobacillales</taxon>
        <taxon>Streptococcaceae</taxon>
        <taxon>Streptococcus</taxon>
    </lineage>
</organism>
<feature type="domain" description="Semialdehyde dehydrogenase NAD-binding" evidence="17">
    <location>
        <begin position="66"/>
        <end position="181"/>
    </location>
</feature>
<dbReference type="GO" id="GO:0046983">
    <property type="term" value="F:protein dimerization activity"/>
    <property type="evidence" value="ECO:0007669"/>
    <property type="project" value="InterPro"/>
</dbReference>
<evidence type="ECO:0000256" key="8">
    <source>
        <dbReference type="ARBA" id="ARBA00022697"/>
    </source>
</evidence>
<dbReference type="GO" id="GO:0050661">
    <property type="term" value="F:NADP binding"/>
    <property type="evidence" value="ECO:0007669"/>
    <property type="project" value="UniProtKB-UniRule"/>
</dbReference>